<dbReference type="SUPFAM" id="SSF101936">
    <property type="entry name" value="DNA-binding pseudobarrel domain"/>
    <property type="match status" value="2"/>
</dbReference>
<dbReference type="InterPro" id="IPR044837">
    <property type="entry name" value="REM16-like"/>
</dbReference>
<evidence type="ECO:0000256" key="1">
    <source>
        <dbReference type="ARBA" id="ARBA00023015"/>
    </source>
</evidence>
<gene>
    <name evidence="7" type="ORF">KC19_7G149900</name>
</gene>
<evidence type="ECO:0000256" key="4">
    <source>
        <dbReference type="ARBA" id="ARBA00023242"/>
    </source>
</evidence>
<keyword evidence="3" id="KW-0804">Transcription</keyword>
<evidence type="ECO:0000313" key="8">
    <source>
        <dbReference type="Proteomes" id="UP000822688"/>
    </source>
</evidence>
<dbReference type="SMART" id="SM01019">
    <property type="entry name" value="B3"/>
    <property type="match status" value="2"/>
</dbReference>
<dbReference type="PANTHER" id="PTHR31391">
    <property type="entry name" value="B3 DOMAIN-CONTAINING PROTEIN OS11G0197600-RELATED"/>
    <property type="match status" value="1"/>
</dbReference>
<keyword evidence="2" id="KW-0238">DNA-binding</keyword>
<dbReference type="InterPro" id="IPR015300">
    <property type="entry name" value="DNA-bd_pseudobarrel_sf"/>
</dbReference>
<proteinExistence type="predicted"/>
<evidence type="ECO:0000259" key="6">
    <source>
        <dbReference type="PROSITE" id="PS50863"/>
    </source>
</evidence>
<sequence length="295" mass="33410">MASQNSGEVEDDAHDMIIRELDACRAFYFATEILLATDLHRLEIPKSFNAKCGWPGHLNYAMVTSITAKKQWPLQLKRFEHGLKKFAFSIGEGWPEFVADNHIGLRDLFVFEVVDDTCLVVRIHRHRHRPATSGKKKLKAEATPSEIPPTPKPCSRPATLGKKKMKAEATPSEISPAPKPEQNPVEVPLFCKTLRISHLKSRGATRLDIPTLYWRTYGTEQFDGHFFTLGGPLNERVVKNVLLMTTKQTFCFFTSGWLEFCKRNELKVGDTLLFAKTGPSSFEVSKKILGKFLYV</sequence>
<protein>
    <recommendedName>
        <fullName evidence="6">TF-B3 domain-containing protein</fullName>
    </recommendedName>
</protein>
<reference evidence="7" key="1">
    <citation type="submission" date="2020-06" db="EMBL/GenBank/DDBJ databases">
        <title>WGS assembly of Ceratodon purpureus strain R40.</title>
        <authorList>
            <person name="Carey S.B."/>
            <person name="Jenkins J."/>
            <person name="Shu S."/>
            <person name="Lovell J.T."/>
            <person name="Sreedasyam A."/>
            <person name="Maumus F."/>
            <person name="Tiley G.P."/>
            <person name="Fernandez-Pozo N."/>
            <person name="Barry K."/>
            <person name="Chen C."/>
            <person name="Wang M."/>
            <person name="Lipzen A."/>
            <person name="Daum C."/>
            <person name="Saski C.A."/>
            <person name="Payton A.C."/>
            <person name="Mcbreen J.C."/>
            <person name="Conrad R.E."/>
            <person name="Kollar L.M."/>
            <person name="Olsson S."/>
            <person name="Huttunen S."/>
            <person name="Landis J.B."/>
            <person name="Wickett N.J."/>
            <person name="Johnson M.G."/>
            <person name="Rensing S.A."/>
            <person name="Grimwood J."/>
            <person name="Schmutz J."/>
            <person name="Mcdaniel S.F."/>
        </authorList>
    </citation>
    <scope>NUCLEOTIDE SEQUENCE</scope>
    <source>
        <strain evidence="7">R40</strain>
    </source>
</reference>
<dbReference type="GO" id="GO:0003677">
    <property type="term" value="F:DNA binding"/>
    <property type="evidence" value="ECO:0007669"/>
    <property type="project" value="UniProtKB-KW"/>
</dbReference>
<dbReference type="CDD" id="cd10017">
    <property type="entry name" value="B3_DNA"/>
    <property type="match status" value="2"/>
</dbReference>
<keyword evidence="4" id="KW-0539">Nucleus</keyword>
<dbReference type="Proteomes" id="UP000822688">
    <property type="component" value="Chromosome 7"/>
</dbReference>
<keyword evidence="8" id="KW-1185">Reference proteome</keyword>
<dbReference type="Gene3D" id="2.40.330.10">
    <property type="entry name" value="DNA-binding pseudobarrel domain"/>
    <property type="match status" value="2"/>
</dbReference>
<feature type="region of interest" description="Disordered" evidence="5">
    <location>
        <begin position="130"/>
        <end position="182"/>
    </location>
</feature>
<dbReference type="Pfam" id="PF02362">
    <property type="entry name" value="B3"/>
    <property type="match status" value="2"/>
</dbReference>
<evidence type="ECO:0000313" key="7">
    <source>
        <dbReference type="EMBL" id="KAG0567633.1"/>
    </source>
</evidence>
<organism evidence="7 8">
    <name type="scientific">Ceratodon purpureus</name>
    <name type="common">Fire moss</name>
    <name type="synonym">Dicranum purpureum</name>
    <dbReference type="NCBI Taxonomy" id="3225"/>
    <lineage>
        <taxon>Eukaryota</taxon>
        <taxon>Viridiplantae</taxon>
        <taxon>Streptophyta</taxon>
        <taxon>Embryophyta</taxon>
        <taxon>Bryophyta</taxon>
        <taxon>Bryophytina</taxon>
        <taxon>Bryopsida</taxon>
        <taxon>Dicranidae</taxon>
        <taxon>Pseudoditrichales</taxon>
        <taxon>Ditrichaceae</taxon>
        <taxon>Ceratodon</taxon>
    </lineage>
</organism>
<evidence type="ECO:0000256" key="5">
    <source>
        <dbReference type="SAM" id="MobiDB-lite"/>
    </source>
</evidence>
<name>A0A8T0H898_CERPU</name>
<dbReference type="AlphaFoldDB" id="A0A8T0H898"/>
<dbReference type="EMBL" id="CM026428">
    <property type="protein sequence ID" value="KAG0567633.1"/>
    <property type="molecule type" value="Genomic_DNA"/>
</dbReference>
<keyword evidence="1" id="KW-0805">Transcription regulation</keyword>
<evidence type="ECO:0000256" key="2">
    <source>
        <dbReference type="ARBA" id="ARBA00023125"/>
    </source>
</evidence>
<feature type="domain" description="TF-B3" evidence="6">
    <location>
        <begin position="27"/>
        <end position="127"/>
    </location>
</feature>
<dbReference type="PROSITE" id="PS50863">
    <property type="entry name" value="B3"/>
    <property type="match status" value="1"/>
</dbReference>
<accession>A0A8T0H898</accession>
<evidence type="ECO:0000256" key="3">
    <source>
        <dbReference type="ARBA" id="ARBA00023163"/>
    </source>
</evidence>
<comment type="caution">
    <text evidence="7">The sequence shown here is derived from an EMBL/GenBank/DDBJ whole genome shotgun (WGS) entry which is preliminary data.</text>
</comment>
<dbReference type="InterPro" id="IPR003340">
    <property type="entry name" value="B3_DNA-bd"/>
</dbReference>